<reference evidence="9" key="1">
    <citation type="submission" date="2017-04" db="EMBL/GenBank/DDBJ databases">
        <authorList>
            <person name="Varghese N."/>
            <person name="Submissions S."/>
        </authorList>
    </citation>
    <scope>NUCLEOTIDE SEQUENCE [LARGE SCALE GENOMIC DNA]</scope>
    <source>
        <strain evidence="9">NIO-1021</strain>
    </source>
</reference>
<dbReference type="InterPro" id="IPR051446">
    <property type="entry name" value="HTH_trans_reg/aminotransferase"/>
</dbReference>
<organism evidence="8 9">
    <name type="scientific">Kocuria marina subsp. indica</name>
    <dbReference type="NCBI Taxonomy" id="1049583"/>
    <lineage>
        <taxon>Bacteria</taxon>
        <taxon>Bacillati</taxon>
        <taxon>Actinomycetota</taxon>
        <taxon>Actinomycetes</taxon>
        <taxon>Micrococcales</taxon>
        <taxon>Micrococcaceae</taxon>
        <taxon>Kocuria</taxon>
    </lineage>
</organism>
<keyword evidence="5" id="KW-0804">Transcription</keyword>
<keyword evidence="2" id="KW-0663">Pyridoxal phosphate</keyword>
<dbReference type="GO" id="GO:0030170">
    <property type="term" value="F:pyridoxal phosphate binding"/>
    <property type="evidence" value="ECO:0007669"/>
    <property type="project" value="InterPro"/>
</dbReference>
<dbReference type="Pfam" id="PF00392">
    <property type="entry name" value="GntR"/>
    <property type="match status" value="1"/>
</dbReference>
<dbReference type="InterPro" id="IPR036388">
    <property type="entry name" value="WH-like_DNA-bd_sf"/>
</dbReference>
<name>A0A1X7CZA7_9MICC</name>
<dbReference type="RefSeq" id="WP_085106754.1">
    <property type="nucleotide sequence ID" value="NZ_FXAC01000007.1"/>
</dbReference>
<dbReference type="GO" id="GO:0003700">
    <property type="term" value="F:DNA-binding transcription factor activity"/>
    <property type="evidence" value="ECO:0007669"/>
    <property type="project" value="InterPro"/>
</dbReference>
<dbReference type="PRINTS" id="PR00035">
    <property type="entry name" value="HTHGNTR"/>
</dbReference>
<dbReference type="PANTHER" id="PTHR46577">
    <property type="entry name" value="HTH-TYPE TRANSCRIPTIONAL REGULATORY PROTEIN GABR"/>
    <property type="match status" value="1"/>
</dbReference>
<dbReference type="Gene3D" id="1.10.10.10">
    <property type="entry name" value="Winged helix-like DNA-binding domain superfamily/Winged helix DNA-binding domain"/>
    <property type="match status" value="1"/>
</dbReference>
<feature type="compositionally biased region" description="Basic and acidic residues" evidence="6">
    <location>
        <begin position="518"/>
        <end position="527"/>
    </location>
</feature>
<dbReference type="Gene3D" id="3.40.640.10">
    <property type="entry name" value="Type I PLP-dependent aspartate aminotransferase-like (Major domain)"/>
    <property type="match status" value="1"/>
</dbReference>
<dbReference type="GO" id="GO:0003677">
    <property type="term" value="F:DNA binding"/>
    <property type="evidence" value="ECO:0007669"/>
    <property type="project" value="UniProtKB-KW"/>
</dbReference>
<feature type="compositionally biased region" description="Polar residues" evidence="6">
    <location>
        <begin position="147"/>
        <end position="157"/>
    </location>
</feature>
<dbReference type="InterPro" id="IPR015424">
    <property type="entry name" value="PyrdxlP-dep_Trfase"/>
</dbReference>
<dbReference type="SUPFAM" id="SSF46785">
    <property type="entry name" value="Winged helix' DNA-binding domain"/>
    <property type="match status" value="1"/>
</dbReference>
<dbReference type="InterPro" id="IPR000524">
    <property type="entry name" value="Tscrpt_reg_HTH_GntR"/>
</dbReference>
<dbReference type="Proteomes" id="UP000192929">
    <property type="component" value="Unassembled WGS sequence"/>
</dbReference>
<dbReference type="PANTHER" id="PTHR46577:SF1">
    <property type="entry name" value="HTH-TYPE TRANSCRIPTIONAL REGULATORY PROTEIN GABR"/>
    <property type="match status" value="1"/>
</dbReference>
<proteinExistence type="inferred from homology"/>
<feature type="compositionally biased region" description="Low complexity" evidence="6">
    <location>
        <begin position="95"/>
        <end position="111"/>
    </location>
</feature>
<dbReference type="PROSITE" id="PS50949">
    <property type="entry name" value="HTH_GNTR"/>
    <property type="match status" value="1"/>
</dbReference>
<dbReference type="SUPFAM" id="SSF53383">
    <property type="entry name" value="PLP-dependent transferases"/>
    <property type="match status" value="1"/>
</dbReference>
<evidence type="ECO:0000256" key="1">
    <source>
        <dbReference type="ARBA" id="ARBA00005384"/>
    </source>
</evidence>
<evidence type="ECO:0000256" key="4">
    <source>
        <dbReference type="ARBA" id="ARBA00023125"/>
    </source>
</evidence>
<dbReference type="AlphaFoldDB" id="A0A1X7CZA7"/>
<feature type="region of interest" description="Disordered" evidence="6">
    <location>
        <begin position="90"/>
        <end position="165"/>
    </location>
</feature>
<keyword evidence="8" id="KW-0808">Transferase</keyword>
<evidence type="ECO:0000256" key="5">
    <source>
        <dbReference type="ARBA" id="ARBA00023163"/>
    </source>
</evidence>
<feature type="region of interest" description="Disordered" evidence="6">
    <location>
        <begin position="500"/>
        <end position="535"/>
    </location>
</feature>
<keyword evidence="4" id="KW-0238">DNA-binding</keyword>
<dbReference type="EMBL" id="FXAC01000007">
    <property type="protein sequence ID" value="SMF05820.1"/>
    <property type="molecule type" value="Genomic_DNA"/>
</dbReference>
<dbReference type="CDD" id="cd00609">
    <property type="entry name" value="AAT_like"/>
    <property type="match status" value="1"/>
</dbReference>
<dbReference type="CDD" id="cd07377">
    <property type="entry name" value="WHTH_GntR"/>
    <property type="match status" value="1"/>
</dbReference>
<dbReference type="Pfam" id="PF00155">
    <property type="entry name" value="Aminotran_1_2"/>
    <property type="match status" value="1"/>
</dbReference>
<gene>
    <name evidence="8" type="ORF">SAMN06296028_10738</name>
</gene>
<dbReference type="InterPro" id="IPR036390">
    <property type="entry name" value="WH_DNA-bd_sf"/>
</dbReference>
<protein>
    <submittedName>
        <fullName evidence="8">GntR family transcriptional regulator / MocR family aminotransferase</fullName>
    </submittedName>
</protein>
<dbReference type="InterPro" id="IPR015421">
    <property type="entry name" value="PyrdxlP-dep_Trfase_major"/>
</dbReference>
<evidence type="ECO:0000313" key="8">
    <source>
        <dbReference type="EMBL" id="SMF05820.1"/>
    </source>
</evidence>
<dbReference type="InterPro" id="IPR004839">
    <property type="entry name" value="Aminotransferase_I/II_large"/>
</dbReference>
<dbReference type="GO" id="GO:0008483">
    <property type="term" value="F:transaminase activity"/>
    <property type="evidence" value="ECO:0007669"/>
    <property type="project" value="UniProtKB-KW"/>
</dbReference>
<comment type="similarity">
    <text evidence="1">In the C-terminal section; belongs to the class-I pyridoxal-phosphate-dependent aminotransferase family.</text>
</comment>
<keyword evidence="8" id="KW-0032">Aminotransferase</keyword>
<keyword evidence="9" id="KW-1185">Reference proteome</keyword>
<evidence type="ECO:0000313" key="9">
    <source>
        <dbReference type="Proteomes" id="UP000192929"/>
    </source>
</evidence>
<accession>A0A1X7CZA7</accession>
<keyword evidence="3" id="KW-0805">Transcription regulation</keyword>
<feature type="domain" description="HTH gntR-type" evidence="7">
    <location>
        <begin position="19"/>
        <end position="87"/>
    </location>
</feature>
<evidence type="ECO:0000259" key="7">
    <source>
        <dbReference type="PROSITE" id="PS50949"/>
    </source>
</evidence>
<evidence type="ECO:0000256" key="2">
    <source>
        <dbReference type="ARBA" id="ARBA00022898"/>
    </source>
</evidence>
<evidence type="ECO:0000256" key="6">
    <source>
        <dbReference type="SAM" id="MobiDB-lite"/>
    </source>
</evidence>
<sequence>MRHARDTDLPLTVDRTASTGLGEQLVRQIRELVARGVLRPGDPLPSSRALAARLGISRGTVTSAWDVLAGEGYLVADRGATRITPHLDMRRDTGPVARAAAATADAPRARPSGPVPGGDAAASPRAGQHSTPTSPRADIPAAGIPAPTTSPALPSQRTARRSAVRPEMIDLRPGKSTITSLDTPAWRGAWRDAASGVATGRTLRTDLRDHLADYLRLNRGIVRSPEDILVTAGVRDGLQLALRVLGLAHGRRLRVAVENPGYPALRRVVRALGHIALPVGVDEHGLVPEHLPSGWWGAAGRWDVAPAPDAIVLTPGHQYPLGGTMPVTRRMELLAWAREHGALVLEDDYDSELRHSAQPLPALGALDTARDTVVTLGSFAKVLGSSVGVGHLVAPDSLLPDLERTRAELGSPVSLIAQEALARFVDSGEFQRHTARMRRSFRRRRSLLSDVLGGLPHVSVLPMAGGAHAVLAVPDEDATIERARRRGVLVGALGEYWTGQGREGGERGGAGASSSLAEAHRGSDERGGVVLGLTAPDRDVERGAQVLREVLGEP</sequence>
<dbReference type="SMART" id="SM00345">
    <property type="entry name" value="HTH_GNTR"/>
    <property type="match status" value="1"/>
</dbReference>
<evidence type="ECO:0000256" key="3">
    <source>
        <dbReference type="ARBA" id="ARBA00023015"/>
    </source>
</evidence>